<accession>A0ABN7V022</accession>
<dbReference type="Proteomes" id="UP000789901">
    <property type="component" value="Unassembled WGS sequence"/>
</dbReference>
<comment type="caution">
    <text evidence="1">The sequence shown here is derived from an EMBL/GenBank/DDBJ whole genome shotgun (WGS) entry which is preliminary data.</text>
</comment>
<dbReference type="EMBL" id="CAJVQB010007905">
    <property type="protein sequence ID" value="CAG8711089.1"/>
    <property type="molecule type" value="Genomic_DNA"/>
</dbReference>
<evidence type="ECO:0000313" key="1">
    <source>
        <dbReference type="EMBL" id="CAG8711089.1"/>
    </source>
</evidence>
<sequence length="277" mass="32775">MLAYAYINLLEMLRRFDPNEVSDPNLCSHYPSCTMCSDPEELLISKSEYAKWIKEFLKTKRPLVKYEYKRHTLFVCRFCFGEWFYKSDSCQKRLNRQEEQEVREIQPGQWHDKDISDSTAPSIYNPITGGSGKTTRAIKIFKNINMVVFTHTNSLAKDFQNDHKVKAQTWHSFFRWNGVGEWTSERMGEKKFLRVVIWDEVCTVPKHILEKFINYLLEQKCQVICCGNDAQPPLFFGEMPHSWLKKQANYYEEVLTNYRAKCSKLCELKKGMHCKNN</sequence>
<dbReference type="SUPFAM" id="SSF52540">
    <property type="entry name" value="P-loop containing nucleoside triphosphate hydrolases"/>
    <property type="match status" value="1"/>
</dbReference>
<organism evidence="1 2">
    <name type="scientific">Gigaspora margarita</name>
    <dbReference type="NCBI Taxonomy" id="4874"/>
    <lineage>
        <taxon>Eukaryota</taxon>
        <taxon>Fungi</taxon>
        <taxon>Fungi incertae sedis</taxon>
        <taxon>Mucoromycota</taxon>
        <taxon>Glomeromycotina</taxon>
        <taxon>Glomeromycetes</taxon>
        <taxon>Diversisporales</taxon>
        <taxon>Gigasporaceae</taxon>
        <taxon>Gigaspora</taxon>
    </lineage>
</organism>
<gene>
    <name evidence="1" type="ORF">GMARGA_LOCUS12757</name>
</gene>
<proteinExistence type="predicted"/>
<evidence type="ECO:0000313" key="2">
    <source>
        <dbReference type="Proteomes" id="UP000789901"/>
    </source>
</evidence>
<protein>
    <submittedName>
        <fullName evidence="1">20537_t:CDS:1</fullName>
    </submittedName>
</protein>
<dbReference type="Gene3D" id="3.40.50.300">
    <property type="entry name" value="P-loop containing nucleotide triphosphate hydrolases"/>
    <property type="match status" value="1"/>
</dbReference>
<dbReference type="InterPro" id="IPR027417">
    <property type="entry name" value="P-loop_NTPase"/>
</dbReference>
<reference evidence="1 2" key="1">
    <citation type="submission" date="2021-06" db="EMBL/GenBank/DDBJ databases">
        <authorList>
            <person name="Kallberg Y."/>
            <person name="Tangrot J."/>
            <person name="Rosling A."/>
        </authorList>
    </citation>
    <scope>NUCLEOTIDE SEQUENCE [LARGE SCALE GENOMIC DNA]</scope>
    <source>
        <strain evidence="1 2">120-4 pot B 10/14</strain>
    </source>
</reference>
<keyword evidence="2" id="KW-1185">Reference proteome</keyword>
<name>A0ABN7V022_GIGMA</name>